<keyword evidence="3" id="KW-1185">Reference proteome</keyword>
<reference evidence="2 3" key="1">
    <citation type="submission" date="2018-04" db="EMBL/GenBank/DDBJ databases">
        <title>Halococcoides cellulosivorans gen. nov., sp. nov., an extremely halophilic cellulose-utilizing haloarchaeon from hypersaline lakes.</title>
        <authorList>
            <person name="Sorokin D.Y."/>
            <person name="Toshchakov S.V."/>
            <person name="Samarov N.I."/>
            <person name="Korzhenkov A."/>
            <person name="Kublanov I.V."/>
        </authorList>
    </citation>
    <scope>NUCLEOTIDE SEQUENCE [LARGE SCALE GENOMIC DNA]</scope>
    <source>
        <strain evidence="2 3">HArcel1</strain>
    </source>
</reference>
<dbReference type="GeneID" id="36511470"/>
<dbReference type="NCBIfam" id="NF011470">
    <property type="entry name" value="PRK14887.1"/>
    <property type="match status" value="1"/>
</dbReference>
<gene>
    <name evidence="2" type="ORF">HARCEL1_03145</name>
</gene>
<dbReference type="Pfam" id="PF09341">
    <property type="entry name" value="Pcc1"/>
    <property type="match status" value="1"/>
</dbReference>
<dbReference type="InterPro" id="IPR015419">
    <property type="entry name" value="CTAG/Pcc1"/>
</dbReference>
<name>A0A2R4WZ19_9EURY</name>
<dbReference type="Proteomes" id="UP000244727">
    <property type="component" value="Chromosome"/>
</dbReference>
<sequence>MTDSAVVRVEYDDADRARRVERALAPEIDAIDADRTAAILDRDGATLEISIEATDPVALRAGANSWLGLLEVAERVAVD</sequence>
<evidence type="ECO:0000313" key="2">
    <source>
        <dbReference type="EMBL" id="AWB26781.1"/>
    </source>
</evidence>
<dbReference type="EMBL" id="CP028858">
    <property type="protein sequence ID" value="AWB26781.1"/>
    <property type="molecule type" value="Genomic_DNA"/>
</dbReference>
<accession>A0A2R4WZ19</accession>
<dbReference type="AlphaFoldDB" id="A0A2R4WZ19"/>
<evidence type="ECO:0000313" key="3">
    <source>
        <dbReference type="Proteomes" id="UP000244727"/>
    </source>
</evidence>
<organism evidence="2 3">
    <name type="scientific">Halococcoides cellulosivorans</name>
    <dbReference type="NCBI Taxonomy" id="1679096"/>
    <lineage>
        <taxon>Archaea</taxon>
        <taxon>Methanobacteriati</taxon>
        <taxon>Methanobacteriota</taxon>
        <taxon>Stenosarchaea group</taxon>
        <taxon>Halobacteria</taxon>
        <taxon>Halobacteriales</taxon>
        <taxon>Haloarculaceae</taxon>
        <taxon>Halococcoides</taxon>
    </lineage>
</organism>
<dbReference type="KEGG" id="harc:HARCEL1_03145"/>
<dbReference type="RefSeq" id="WP_108381150.1">
    <property type="nucleotide sequence ID" value="NZ_CP028858.1"/>
</dbReference>
<comment type="similarity">
    <text evidence="1">Belongs to the CTAG/PCC1 family.</text>
</comment>
<dbReference type="Gene3D" id="3.30.310.50">
    <property type="entry name" value="Alpha-D-phosphohexomutase, C-terminal domain"/>
    <property type="match status" value="1"/>
</dbReference>
<proteinExistence type="inferred from homology"/>
<protein>
    <submittedName>
        <fullName evidence="2">Rpo operon protein</fullName>
    </submittedName>
</protein>
<evidence type="ECO:0000256" key="1">
    <source>
        <dbReference type="ARBA" id="ARBA00007073"/>
    </source>
</evidence>